<organism evidence="3 4">
    <name type="scientific">Corynebacterium incognita</name>
    <dbReference type="NCBI Taxonomy" id="2754725"/>
    <lineage>
        <taxon>Bacteria</taxon>
        <taxon>Bacillati</taxon>
        <taxon>Actinomycetota</taxon>
        <taxon>Actinomycetes</taxon>
        <taxon>Mycobacteriales</taxon>
        <taxon>Corynebacteriaceae</taxon>
        <taxon>Corynebacterium</taxon>
    </lineage>
</organism>
<dbReference type="PANTHER" id="PTHR30522">
    <property type="entry name" value="NUCLEOSIDE TRIPHOSPHATE PYROPHOSPHOHYDROLASE"/>
    <property type="match status" value="1"/>
</dbReference>
<evidence type="ECO:0000313" key="3">
    <source>
        <dbReference type="EMBL" id="QNE89253.1"/>
    </source>
</evidence>
<dbReference type="AlphaFoldDB" id="A0A7G7CNT7"/>
<protein>
    <submittedName>
        <fullName evidence="3">Nucleoside triphosphate hydrolase</fullName>
    </submittedName>
</protein>
<evidence type="ECO:0000256" key="1">
    <source>
        <dbReference type="SAM" id="MobiDB-lite"/>
    </source>
</evidence>
<dbReference type="Gene3D" id="1.10.287.1080">
    <property type="entry name" value="MazG-like"/>
    <property type="match status" value="1"/>
</dbReference>
<dbReference type="GO" id="GO:0046076">
    <property type="term" value="P:dTTP catabolic process"/>
    <property type="evidence" value="ECO:0007669"/>
    <property type="project" value="TreeGrafter"/>
</dbReference>
<dbReference type="GO" id="GO:0047429">
    <property type="term" value="F:nucleoside triphosphate diphosphatase activity"/>
    <property type="evidence" value="ECO:0007669"/>
    <property type="project" value="TreeGrafter"/>
</dbReference>
<dbReference type="GO" id="GO:0046052">
    <property type="term" value="P:UTP catabolic process"/>
    <property type="evidence" value="ECO:0007669"/>
    <property type="project" value="TreeGrafter"/>
</dbReference>
<evidence type="ECO:0000313" key="4">
    <source>
        <dbReference type="Proteomes" id="UP000515743"/>
    </source>
</evidence>
<feature type="domain" description="NTP pyrophosphohydrolase MazG-like" evidence="2">
    <location>
        <begin position="106"/>
        <end position="180"/>
    </location>
</feature>
<dbReference type="CDD" id="cd11528">
    <property type="entry name" value="NTP-PPase_MazG_Nterm"/>
    <property type="match status" value="1"/>
</dbReference>
<reference evidence="3 4" key="1">
    <citation type="submission" date="2020-07" db="EMBL/GenBank/DDBJ databases">
        <title>Complete genome and description of Corynebacterium incognita strain Marseille-Q3630 sp. nov.</title>
        <authorList>
            <person name="Boxberger M."/>
        </authorList>
    </citation>
    <scope>NUCLEOTIDE SEQUENCE [LARGE SCALE GENOMIC DNA]</scope>
    <source>
        <strain evidence="3 4">Marseille-Q3630</strain>
    </source>
</reference>
<name>A0A7G7CNT7_9CORY</name>
<dbReference type="GO" id="GO:0046047">
    <property type="term" value="P:TTP catabolic process"/>
    <property type="evidence" value="ECO:0007669"/>
    <property type="project" value="TreeGrafter"/>
</dbReference>
<dbReference type="KEGG" id="cik:H0194_09400"/>
<dbReference type="PANTHER" id="PTHR30522:SF0">
    <property type="entry name" value="NUCLEOSIDE TRIPHOSPHATE PYROPHOSPHOHYDROLASE"/>
    <property type="match status" value="1"/>
</dbReference>
<feature type="region of interest" description="Disordered" evidence="1">
    <location>
        <begin position="191"/>
        <end position="213"/>
    </location>
</feature>
<keyword evidence="3" id="KW-0378">Hydrolase</keyword>
<accession>A0A7G7CNT7</accession>
<dbReference type="Proteomes" id="UP000515743">
    <property type="component" value="Chromosome"/>
</dbReference>
<dbReference type="Pfam" id="PF03819">
    <property type="entry name" value="MazG"/>
    <property type="match status" value="1"/>
</dbReference>
<proteinExistence type="predicted"/>
<dbReference type="RefSeq" id="WP_185175630.1">
    <property type="nucleotide sequence ID" value="NZ_CP059404.1"/>
</dbReference>
<keyword evidence="4" id="KW-1185">Reference proteome</keyword>
<dbReference type="InterPro" id="IPR048015">
    <property type="entry name" value="NTP-PPase_MazG-like_N"/>
</dbReference>
<dbReference type="GO" id="GO:0046061">
    <property type="term" value="P:dATP catabolic process"/>
    <property type="evidence" value="ECO:0007669"/>
    <property type="project" value="TreeGrafter"/>
</dbReference>
<sequence>MTVLLLDPRWPMMIPLDAFGPDGKLPGPVTYTWEVPMSVRWHLGDLAGEPLGTGVLVSTNEQDDAVRERVAHGERVVEAASRSDAVGRAVKLMQRAQDIGEWERAQTHETLLPYLEEEAQEFADAVRAQAGDAELKKELGDVLLQVLFHAEIAARRGAFDFADVAESFVKKMASRAPYLFDGTDTVVDTETQDRLWAEGKARERREAEERDGR</sequence>
<dbReference type="GO" id="GO:0006203">
    <property type="term" value="P:dGTP catabolic process"/>
    <property type="evidence" value="ECO:0007669"/>
    <property type="project" value="TreeGrafter"/>
</dbReference>
<gene>
    <name evidence="3" type="ORF">H0194_09400</name>
</gene>
<evidence type="ECO:0000259" key="2">
    <source>
        <dbReference type="Pfam" id="PF03819"/>
    </source>
</evidence>
<dbReference type="InterPro" id="IPR011551">
    <property type="entry name" value="NTP_PyrPHydrolase_MazG"/>
</dbReference>
<dbReference type="GO" id="GO:0046081">
    <property type="term" value="P:dUTP catabolic process"/>
    <property type="evidence" value="ECO:0007669"/>
    <property type="project" value="TreeGrafter"/>
</dbReference>
<dbReference type="SUPFAM" id="SSF101386">
    <property type="entry name" value="all-alpha NTP pyrophosphatases"/>
    <property type="match status" value="1"/>
</dbReference>
<dbReference type="InterPro" id="IPR004518">
    <property type="entry name" value="MazG-like_dom"/>
</dbReference>
<dbReference type="EMBL" id="CP059404">
    <property type="protein sequence ID" value="QNE89253.1"/>
    <property type="molecule type" value="Genomic_DNA"/>
</dbReference>